<accession>A0A0E9SLZ6</accession>
<reference evidence="1" key="1">
    <citation type="submission" date="2014-11" db="EMBL/GenBank/DDBJ databases">
        <authorList>
            <person name="Amaro Gonzalez C."/>
        </authorList>
    </citation>
    <scope>NUCLEOTIDE SEQUENCE</scope>
</reference>
<name>A0A0E9SLZ6_ANGAN</name>
<evidence type="ECO:0000313" key="1">
    <source>
        <dbReference type="EMBL" id="JAH42326.1"/>
    </source>
</evidence>
<organism evidence="1">
    <name type="scientific">Anguilla anguilla</name>
    <name type="common">European freshwater eel</name>
    <name type="synonym">Muraena anguilla</name>
    <dbReference type="NCBI Taxonomy" id="7936"/>
    <lineage>
        <taxon>Eukaryota</taxon>
        <taxon>Metazoa</taxon>
        <taxon>Chordata</taxon>
        <taxon>Craniata</taxon>
        <taxon>Vertebrata</taxon>
        <taxon>Euteleostomi</taxon>
        <taxon>Actinopterygii</taxon>
        <taxon>Neopterygii</taxon>
        <taxon>Teleostei</taxon>
        <taxon>Anguilliformes</taxon>
        <taxon>Anguillidae</taxon>
        <taxon>Anguilla</taxon>
    </lineage>
</organism>
<proteinExistence type="predicted"/>
<protein>
    <submittedName>
        <fullName evidence="1">Uncharacterized protein</fullName>
    </submittedName>
</protein>
<reference evidence="1" key="2">
    <citation type="journal article" date="2015" name="Fish Shellfish Immunol.">
        <title>Early steps in the European eel (Anguilla anguilla)-Vibrio vulnificus interaction in the gills: Role of the RtxA13 toxin.</title>
        <authorList>
            <person name="Callol A."/>
            <person name="Pajuelo D."/>
            <person name="Ebbesson L."/>
            <person name="Teles M."/>
            <person name="MacKenzie S."/>
            <person name="Amaro C."/>
        </authorList>
    </citation>
    <scope>NUCLEOTIDE SEQUENCE</scope>
</reference>
<sequence>MYCIAFLLYPIMSSSVLSLRRQRDYPRRRVQVCPTDRRAPVRTSFVIP</sequence>
<dbReference type="AlphaFoldDB" id="A0A0E9SLZ6"/>
<dbReference type="EMBL" id="GBXM01066251">
    <property type="protein sequence ID" value="JAH42326.1"/>
    <property type="molecule type" value="Transcribed_RNA"/>
</dbReference>